<evidence type="ECO:0000256" key="1">
    <source>
        <dbReference type="ARBA" id="ARBA00008468"/>
    </source>
</evidence>
<reference evidence="2" key="1">
    <citation type="submission" date="2016-12" db="EMBL/GenBank/DDBJ databases">
        <title>Transcriptomic, proteomic, and metabolomic analysis of Citrus limon response to graft inoculation by Candidatus Liberibacter asiaticus.</title>
        <authorList>
            <person name="Ramsey J."/>
            <person name="Chin E."/>
            <person name="Chavez J."/>
            <person name="Saha S."/>
            <person name="Mischuk D."/>
            <person name="Mahoney J."/>
            <person name="Mohr J."/>
            <person name="Robison F."/>
            <person name="Godfrey K."/>
            <person name="Levesque C."/>
            <person name="Foster L."/>
            <person name="Xu Y."/>
            <person name="Strickler S."/>
            <person name="Fernandez-Pozo N."/>
            <person name="Polek M.L."/>
            <person name="Giovannoni J."/>
            <person name="Mueller L.A."/>
            <person name="Slupsky C."/>
            <person name="Bruce J."/>
            <person name="Cilia M."/>
        </authorList>
    </citation>
    <scope>NUCLEOTIDE SEQUENCE</scope>
</reference>
<dbReference type="Pfam" id="PF10046">
    <property type="entry name" value="BLOC1_2"/>
    <property type="match status" value="1"/>
</dbReference>
<evidence type="ECO:0008006" key="3">
    <source>
        <dbReference type="Google" id="ProtNLM"/>
    </source>
</evidence>
<organism evidence="2">
    <name type="scientific">Citrus limon</name>
    <name type="common">Lemon</name>
    <name type="synonym">Citrus medica var. limon</name>
    <dbReference type="NCBI Taxonomy" id="2708"/>
    <lineage>
        <taxon>Eukaryota</taxon>
        <taxon>Viridiplantae</taxon>
        <taxon>Streptophyta</taxon>
        <taxon>Embryophyta</taxon>
        <taxon>Tracheophyta</taxon>
        <taxon>Spermatophyta</taxon>
        <taxon>Magnoliopsida</taxon>
        <taxon>eudicotyledons</taxon>
        <taxon>Gunneridae</taxon>
        <taxon>Pentapetalae</taxon>
        <taxon>rosids</taxon>
        <taxon>malvids</taxon>
        <taxon>Sapindales</taxon>
        <taxon>Rutaceae</taxon>
        <taxon>Aurantioideae</taxon>
        <taxon>Citrus</taxon>
    </lineage>
</organism>
<dbReference type="AlphaFoldDB" id="A0A1S8AC61"/>
<proteinExistence type="inferred from homology"/>
<comment type="similarity">
    <text evidence="1">Belongs to the BLOC1S2 family.</text>
</comment>
<dbReference type="InterPro" id="IPR019269">
    <property type="entry name" value="BLOC1_su2"/>
</dbReference>
<name>A0A1S8AC61_CITLI</name>
<dbReference type="PANTHER" id="PTHR47882">
    <property type="entry name" value="BIOGENESIS OF LYSOSOME-RELATED ORGANELLES COMPLEX 1 SUBUNIT 2"/>
    <property type="match status" value="1"/>
</dbReference>
<protein>
    <recommendedName>
        <fullName evidence="3">Biogenesis of lysosome-related organelles complex 1 subunit 2</fullName>
    </recommendedName>
</protein>
<evidence type="ECO:0000313" key="2">
    <source>
        <dbReference type="EMBL" id="JAV44917.1"/>
    </source>
</evidence>
<accession>A0A1S8AC61</accession>
<dbReference type="PANTHER" id="PTHR47882:SF1">
    <property type="entry name" value="BIOGENESIS OF LYSOSOME-RELATED ORGANELLES COMPLEX 1 SUBUNIT 2"/>
    <property type="match status" value="1"/>
</dbReference>
<dbReference type="EMBL" id="GFAY01000733">
    <property type="protein sequence ID" value="JAV44917.1"/>
    <property type="molecule type" value="Transcribed_RNA"/>
</dbReference>
<sequence length="199" mass="22512">MAGKEEEPKTEARDELAESLNDLFTSVSAMVKSELQGTNNTLELLEKMNLRVAEEYKGFGDVAAGLRVFVEQLKKKSGSFDEYVQQIDSIEQQVTQFEAYDKLWEAELWLSFLVGCWEPPPDGWFKLNVDAAVDSDRGLVGFGAGVRNCHGDGLWLQVLIKLVWCITLTLLKLRISSSGTRVLGMLVYRHWSSNWIPFM</sequence>